<accession>A0A7S6UL20</accession>
<feature type="compositionally biased region" description="Low complexity" evidence="1">
    <location>
        <begin position="63"/>
        <end position="72"/>
    </location>
</feature>
<organism evidence="3 4">
    <name type="scientific">Novilysobacter avium</name>
    <dbReference type="NCBI Taxonomy" id="2781023"/>
    <lineage>
        <taxon>Bacteria</taxon>
        <taxon>Pseudomonadati</taxon>
        <taxon>Pseudomonadota</taxon>
        <taxon>Gammaproteobacteria</taxon>
        <taxon>Lysobacterales</taxon>
        <taxon>Lysobacteraceae</taxon>
        <taxon>Novilysobacter</taxon>
    </lineage>
</organism>
<evidence type="ECO:0000313" key="3">
    <source>
        <dbReference type="EMBL" id="QOW22240.1"/>
    </source>
</evidence>
<dbReference type="Proteomes" id="UP000593932">
    <property type="component" value="Chromosome"/>
</dbReference>
<protein>
    <recommendedName>
        <fullName evidence="5">DUF4124 domain-containing protein</fullName>
    </recommendedName>
</protein>
<dbReference type="EMBL" id="CP063657">
    <property type="protein sequence ID" value="QOW22240.1"/>
    <property type="molecule type" value="Genomic_DNA"/>
</dbReference>
<evidence type="ECO:0000256" key="1">
    <source>
        <dbReference type="SAM" id="MobiDB-lite"/>
    </source>
</evidence>
<feature type="signal peptide" evidence="2">
    <location>
        <begin position="1"/>
        <end position="26"/>
    </location>
</feature>
<evidence type="ECO:0000313" key="4">
    <source>
        <dbReference type="Proteomes" id="UP000593932"/>
    </source>
</evidence>
<feature type="region of interest" description="Disordered" evidence="1">
    <location>
        <begin position="47"/>
        <end position="90"/>
    </location>
</feature>
<keyword evidence="4" id="KW-1185">Reference proteome</keyword>
<evidence type="ECO:0008006" key="5">
    <source>
        <dbReference type="Google" id="ProtNLM"/>
    </source>
</evidence>
<reference evidence="3 4" key="1">
    <citation type="submission" date="2020-10" db="EMBL/GenBank/DDBJ databases">
        <title>complete genome sequencing of Lysobacter sp. H23M41.</title>
        <authorList>
            <person name="Bae J.-W."/>
            <person name="Lee S.-Y."/>
        </authorList>
    </citation>
    <scope>NUCLEOTIDE SEQUENCE [LARGE SCALE GENOMIC DNA]</scope>
    <source>
        <strain evidence="3 4">H23M41</strain>
    </source>
</reference>
<proteinExistence type="predicted"/>
<name>A0A7S6UL20_9GAMM</name>
<gene>
    <name evidence="3" type="ORF">INQ42_01040</name>
</gene>
<dbReference type="RefSeq" id="WP_194034780.1">
    <property type="nucleotide sequence ID" value="NZ_CP063657.1"/>
</dbReference>
<keyword evidence="2" id="KW-0732">Signal</keyword>
<feature type="chain" id="PRO_5047437693" description="DUF4124 domain-containing protein" evidence="2">
    <location>
        <begin position="27"/>
        <end position="258"/>
    </location>
</feature>
<feature type="region of interest" description="Disordered" evidence="1">
    <location>
        <begin position="105"/>
        <end position="134"/>
    </location>
</feature>
<sequence length="258" mass="26500">MTRARLIAFVLGVACTITLTAAPATAQDAVVIYRCTDAGGAVSVQNDIPCPKGSQQQRRVMETAAPASSPVMAAPPTPPSPAPTAPRTSTGSVLPALVAMPAVPESFPDGMSPGADSAGALPDPKDGNVAANYSGTPGAAAEVADATPADPPPALFSCRTWDRQEYFSDDPVPTRRCAPLRVSGLDGSAGGGQAAACEYVTDTCAAVPEASLCKQWHQHAHDTRARLLFGRAEDPAATRIDLERIEALIHASTCRGAD</sequence>
<feature type="compositionally biased region" description="Pro residues" evidence="1">
    <location>
        <begin position="73"/>
        <end position="84"/>
    </location>
</feature>
<evidence type="ECO:0000256" key="2">
    <source>
        <dbReference type="SAM" id="SignalP"/>
    </source>
</evidence>